<keyword evidence="4" id="KW-1185">Reference proteome</keyword>
<dbReference type="Proteomes" id="UP000269669">
    <property type="component" value="Unassembled WGS sequence"/>
</dbReference>
<reference evidence="3 4" key="1">
    <citation type="submission" date="2018-12" db="EMBL/GenBank/DDBJ databases">
        <title>Sequencing of bacterial isolates from soil warming experiment in Harvard Forest, Massachusetts, USA.</title>
        <authorList>
            <person name="Deangelis K."/>
        </authorList>
    </citation>
    <scope>NUCLEOTIDE SEQUENCE [LARGE SCALE GENOMIC DNA]</scope>
    <source>
        <strain evidence="3 4">EB153</strain>
    </source>
</reference>
<dbReference type="OrthoDB" id="115128at2"/>
<dbReference type="SUPFAM" id="SSF51445">
    <property type="entry name" value="(Trans)glycosidases"/>
    <property type="match status" value="1"/>
</dbReference>
<sequence length="285" mass="30967">MRLLITSLAFILIAAVTNAQQPLLNPSAGVSNDSYIGFDRNDYPGDSVLPTLRKHFAFTGYWLNNPPGEQQNTWAGKRDILLRNNFGFLVLFNGRLEAEINKAQKSGTAPTALGQKDAASAIAAAQREHFPAHTILFLDQEEGGRLEAPQSVYLFAWTEAIARSPYLPGAYVSGQPVPDAPGQTITTAQNIREEVAAKHLHPITLFIYQDSCPPSNGCTLHPPDITAAGTPNIAAWQYAQSPRRPEITRACAKTYAPNGNCYTPDLPNLHLDLSVSPSPDPSHGR</sequence>
<evidence type="ECO:0000313" key="3">
    <source>
        <dbReference type="EMBL" id="RSL17815.1"/>
    </source>
</evidence>
<feature type="signal peptide" evidence="1">
    <location>
        <begin position="1"/>
        <end position="19"/>
    </location>
</feature>
<dbReference type="EMBL" id="RSDW01000001">
    <property type="protein sequence ID" value="RSL17815.1"/>
    <property type="molecule type" value="Genomic_DNA"/>
</dbReference>
<comment type="caution">
    <text evidence="3">The sequence shown here is derived from an EMBL/GenBank/DDBJ whole genome shotgun (WGS) entry which is preliminary data.</text>
</comment>
<dbReference type="InterPro" id="IPR015020">
    <property type="entry name" value="Rv2525c-like_Glyco_Hydro-like"/>
</dbReference>
<gene>
    <name evidence="3" type="ORF">EDE15_3364</name>
</gene>
<protein>
    <recommendedName>
        <fullName evidence="2">Rv2525c-like glycoside hydrolase-like domain-containing protein</fullName>
    </recommendedName>
</protein>
<evidence type="ECO:0000313" key="4">
    <source>
        <dbReference type="Proteomes" id="UP000269669"/>
    </source>
</evidence>
<proteinExistence type="predicted"/>
<organism evidence="3 4">
    <name type="scientific">Edaphobacter aggregans</name>
    <dbReference type="NCBI Taxonomy" id="570835"/>
    <lineage>
        <taxon>Bacteria</taxon>
        <taxon>Pseudomonadati</taxon>
        <taxon>Acidobacteriota</taxon>
        <taxon>Terriglobia</taxon>
        <taxon>Terriglobales</taxon>
        <taxon>Acidobacteriaceae</taxon>
        <taxon>Edaphobacter</taxon>
    </lineage>
</organism>
<evidence type="ECO:0000256" key="1">
    <source>
        <dbReference type="SAM" id="SignalP"/>
    </source>
</evidence>
<keyword evidence="1" id="KW-0732">Signal</keyword>
<accession>A0A3R9WI86</accession>
<feature type="chain" id="PRO_5018576270" description="Rv2525c-like glycoside hydrolase-like domain-containing protein" evidence="1">
    <location>
        <begin position="20"/>
        <end position="285"/>
    </location>
</feature>
<dbReference type="Pfam" id="PF08924">
    <property type="entry name" value="Rv2525c_GlyHyd-like"/>
    <property type="match status" value="1"/>
</dbReference>
<name>A0A3R9WI86_9BACT</name>
<dbReference type="InterPro" id="IPR017853">
    <property type="entry name" value="GH"/>
</dbReference>
<dbReference type="RefSeq" id="WP_125486248.1">
    <property type="nucleotide sequence ID" value="NZ_RSDW01000001.1"/>
</dbReference>
<dbReference type="AlphaFoldDB" id="A0A3R9WI86"/>
<evidence type="ECO:0000259" key="2">
    <source>
        <dbReference type="Pfam" id="PF08924"/>
    </source>
</evidence>
<feature type="domain" description="Rv2525c-like glycoside hydrolase-like" evidence="2">
    <location>
        <begin position="102"/>
        <end position="176"/>
    </location>
</feature>
<dbReference type="Gene3D" id="3.20.20.80">
    <property type="entry name" value="Glycosidases"/>
    <property type="match status" value="1"/>
</dbReference>